<evidence type="ECO:0000256" key="5">
    <source>
        <dbReference type="ARBA" id="ARBA00022741"/>
    </source>
</evidence>
<dbReference type="CDD" id="cd16917">
    <property type="entry name" value="HATPase_UhpB-NarQ-NarX-like"/>
    <property type="match status" value="1"/>
</dbReference>
<feature type="compositionally biased region" description="Gly residues" evidence="10">
    <location>
        <begin position="335"/>
        <end position="344"/>
    </location>
</feature>
<name>A0ABW8CL28_STRBI</name>
<dbReference type="SMART" id="SM00387">
    <property type="entry name" value="HATPase_c"/>
    <property type="match status" value="1"/>
</dbReference>
<feature type="coiled-coil region" evidence="9">
    <location>
        <begin position="160"/>
        <end position="187"/>
    </location>
</feature>
<dbReference type="Gene3D" id="1.20.5.1930">
    <property type="match status" value="1"/>
</dbReference>
<dbReference type="Gene3D" id="3.30.565.10">
    <property type="entry name" value="Histidine kinase-like ATPase, C-terminal domain"/>
    <property type="match status" value="1"/>
</dbReference>
<keyword evidence="9" id="KW-0175">Coiled coil</keyword>
<evidence type="ECO:0000256" key="6">
    <source>
        <dbReference type="ARBA" id="ARBA00022777"/>
    </source>
</evidence>
<evidence type="ECO:0000313" key="13">
    <source>
        <dbReference type="EMBL" id="MFI9117862.1"/>
    </source>
</evidence>
<feature type="transmembrane region" description="Helical" evidence="11">
    <location>
        <begin position="52"/>
        <end position="68"/>
    </location>
</feature>
<protein>
    <recommendedName>
        <fullName evidence="2">histidine kinase</fullName>
        <ecNumber evidence="2">2.7.13.3</ecNumber>
    </recommendedName>
</protein>
<keyword evidence="11" id="KW-1133">Transmembrane helix</keyword>
<feature type="domain" description="Histidine kinase/HSP90-like ATPase" evidence="12">
    <location>
        <begin position="288"/>
        <end position="379"/>
    </location>
</feature>
<evidence type="ECO:0000256" key="7">
    <source>
        <dbReference type="ARBA" id="ARBA00022840"/>
    </source>
</evidence>
<evidence type="ECO:0000256" key="8">
    <source>
        <dbReference type="ARBA" id="ARBA00023012"/>
    </source>
</evidence>
<dbReference type="InterPro" id="IPR036890">
    <property type="entry name" value="HATPase_C_sf"/>
</dbReference>
<keyword evidence="5" id="KW-0547">Nucleotide-binding</keyword>
<evidence type="ECO:0000256" key="4">
    <source>
        <dbReference type="ARBA" id="ARBA00022679"/>
    </source>
</evidence>
<dbReference type="EMBL" id="JBITYT010000001">
    <property type="protein sequence ID" value="MFI9117862.1"/>
    <property type="molecule type" value="Genomic_DNA"/>
</dbReference>
<dbReference type="RefSeq" id="WP_399609418.1">
    <property type="nucleotide sequence ID" value="NZ_JBITYT010000001.1"/>
</dbReference>
<dbReference type="SUPFAM" id="SSF55874">
    <property type="entry name" value="ATPase domain of HSP90 chaperone/DNA topoisomerase II/histidine kinase"/>
    <property type="match status" value="1"/>
</dbReference>
<evidence type="ECO:0000313" key="14">
    <source>
        <dbReference type="Proteomes" id="UP001614391"/>
    </source>
</evidence>
<reference evidence="13 14" key="1">
    <citation type="submission" date="2024-10" db="EMBL/GenBank/DDBJ databases">
        <title>The Natural Products Discovery Center: Release of the First 8490 Sequenced Strains for Exploring Actinobacteria Biosynthetic Diversity.</title>
        <authorList>
            <person name="Kalkreuter E."/>
            <person name="Kautsar S.A."/>
            <person name="Yang D."/>
            <person name="Bader C.D."/>
            <person name="Teijaro C.N."/>
            <person name="Fluegel L."/>
            <person name="Davis C.M."/>
            <person name="Simpson J.R."/>
            <person name="Lauterbach L."/>
            <person name="Steele A.D."/>
            <person name="Gui C."/>
            <person name="Meng S."/>
            <person name="Li G."/>
            <person name="Viehrig K."/>
            <person name="Ye F."/>
            <person name="Su P."/>
            <person name="Kiefer A.F."/>
            <person name="Nichols A."/>
            <person name="Cepeda A.J."/>
            <person name="Yan W."/>
            <person name="Fan B."/>
            <person name="Jiang Y."/>
            <person name="Adhikari A."/>
            <person name="Zheng C.-J."/>
            <person name="Schuster L."/>
            <person name="Cowan T.M."/>
            <person name="Smanski M.J."/>
            <person name="Chevrette M.G."/>
            <person name="De Carvalho L.P.S."/>
            <person name="Shen B."/>
        </authorList>
    </citation>
    <scope>NUCLEOTIDE SEQUENCE [LARGE SCALE GENOMIC DNA]</scope>
    <source>
        <strain evidence="13 14">NPDC053346</strain>
    </source>
</reference>
<dbReference type="EC" id="2.7.13.3" evidence="2"/>
<sequence length="390" mass="40842">MGVRGEVRGARERARTWAADHPRAVDAGIALLVQAAVTMPFVVPRPPGSEPATWPAYGLMTLTVLPLVWRRRAPLGVLLAILATSALYRLAVEGPGQPLPYTGLVAVHTIAALAPAWQRLATVGLLVVAVPVSVWLNTRSARELTFSLFVFAAAYVFGRLTDARQRAQRVETERAAARERARIAREMHDVLSHAVSLMVVQAEAGPVAVRAAPERAEAAFEAISATGRDAMDQLRRMLGVLREGDGAAAPRGPQPDIAAIPALVERVRAGGLDVDYTTEGGVRALPAATGASVYRIVQEALTNVVRHAGARTAGVRLAHADGVLRVTVTDDGRGPRPGSGGHGLTGVRERAAAHGGTAETGPGPGGKGFEVRVLLPVPGTLTSTKAEAEA</sequence>
<feature type="transmembrane region" description="Helical" evidence="11">
    <location>
        <begin position="144"/>
        <end position="161"/>
    </location>
</feature>
<evidence type="ECO:0000256" key="9">
    <source>
        <dbReference type="SAM" id="Coils"/>
    </source>
</evidence>
<keyword evidence="6 13" id="KW-0418">Kinase</keyword>
<dbReference type="InterPro" id="IPR011712">
    <property type="entry name" value="Sig_transdc_His_kin_sub3_dim/P"/>
</dbReference>
<keyword evidence="8" id="KW-0902">Two-component regulatory system</keyword>
<keyword evidence="14" id="KW-1185">Reference proteome</keyword>
<evidence type="ECO:0000256" key="2">
    <source>
        <dbReference type="ARBA" id="ARBA00012438"/>
    </source>
</evidence>
<keyword evidence="3" id="KW-0597">Phosphoprotein</keyword>
<dbReference type="InterPro" id="IPR050482">
    <property type="entry name" value="Sensor_HK_TwoCompSys"/>
</dbReference>
<feature type="transmembrane region" description="Helical" evidence="11">
    <location>
        <begin position="121"/>
        <end position="138"/>
    </location>
</feature>
<dbReference type="InterPro" id="IPR003594">
    <property type="entry name" value="HATPase_dom"/>
</dbReference>
<evidence type="ECO:0000256" key="1">
    <source>
        <dbReference type="ARBA" id="ARBA00000085"/>
    </source>
</evidence>
<dbReference type="Proteomes" id="UP001614391">
    <property type="component" value="Unassembled WGS sequence"/>
</dbReference>
<comment type="caution">
    <text evidence="13">The sequence shown here is derived from an EMBL/GenBank/DDBJ whole genome shotgun (WGS) entry which is preliminary data.</text>
</comment>
<dbReference type="Pfam" id="PF02518">
    <property type="entry name" value="HATPase_c"/>
    <property type="match status" value="1"/>
</dbReference>
<comment type="catalytic activity">
    <reaction evidence="1">
        <text>ATP + protein L-histidine = ADP + protein N-phospho-L-histidine.</text>
        <dbReference type="EC" id="2.7.13.3"/>
    </reaction>
</comment>
<dbReference type="GO" id="GO:0016301">
    <property type="term" value="F:kinase activity"/>
    <property type="evidence" value="ECO:0007669"/>
    <property type="project" value="UniProtKB-KW"/>
</dbReference>
<dbReference type="PANTHER" id="PTHR24421">
    <property type="entry name" value="NITRATE/NITRITE SENSOR PROTEIN NARX-RELATED"/>
    <property type="match status" value="1"/>
</dbReference>
<feature type="transmembrane region" description="Helical" evidence="11">
    <location>
        <begin position="75"/>
        <end position="92"/>
    </location>
</feature>
<gene>
    <name evidence="13" type="ORF">ACIGW0_00375</name>
</gene>
<evidence type="ECO:0000259" key="12">
    <source>
        <dbReference type="SMART" id="SM00387"/>
    </source>
</evidence>
<evidence type="ECO:0000256" key="10">
    <source>
        <dbReference type="SAM" id="MobiDB-lite"/>
    </source>
</evidence>
<accession>A0ABW8CL28</accession>
<feature type="region of interest" description="Disordered" evidence="10">
    <location>
        <begin position="329"/>
        <end position="369"/>
    </location>
</feature>
<keyword evidence="11" id="KW-0812">Transmembrane</keyword>
<proteinExistence type="predicted"/>
<dbReference type="InterPro" id="IPR055558">
    <property type="entry name" value="DUF7134"/>
</dbReference>
<keyword evidence="7" id="KW-0067">ATP-binding</keyword>
<evidence type="ECO:0000256" key="3">
    <source>
        <dbReference type="ARBA" id="ARBA00022553"/>
    </source>
</evidence>
<evidence type="ECO:0000256" key="11">
    <source>
        <dbReference type="SAM" id="Phobius"/>
    </source>
</evidence>
<keyword evidence="11" id="KW-0472">Membrane</keyword>
<keyword evidence="4" id="KW-0808">Transferase</keyword>
<dbReference type="Pfam" id="PF23539">
    <property type="entry name" value="DUF7134"/>
    <property type="match status" value="1"/>
</dbReference>
<dbReference type="PANTHER" id="PTHR24421:SF10">
    <property type="entry name" value="NITRATE_NITRITE SENSOR PROTEIN NARQ"/>
    <property type="match status" value="1"/>
</dbReference>
<dbReference type="Pfam" id="PF07730">
    <property type="entry name" value="HisKA_3"/>
    <property type="match status" value="1"/>
</dbReference>
<organism evidence="13 14">
    <name type="scientific">Streptomyces bikiniensis</name>
    <dbReference type="NCBI Taxonomy" id="1896"/>
    <lineage>
        <taxon>Bacteria</taxon>
        <taxon>Bacillati</taxon>
        <taxon>Actinomycetota</taxon>
        <taxon>Actinomycetes</taxon>
        <taxon>Kitasatosporales</taxon>
        <taxon>Streptomycetaceae</taxon>
        <taxon>Streptomyces</taxon>
    </lineage>
</organism>